<feature type="compositionally biased region" description="Low complexity" evidence="1">
    <location>
        <begin position="25"/>
        <end position="42"/>
    </location>
</feature>
<sequence>MSVPQHPPPSPPKHQPATKKKKTQKTTSSDVASVTPATASPTPGAPGTPGVAAAASAAVAAEEEKRTQDWSNKETLVMLRELVDRRLWILGAKVVHQDLAEEDSGTVLRTDKSLKGKINTLRKDYKLIATLLNDSSGFGWNDELKVLVVDTLELIVPNKAGGVVEQGGNELDGTGDLLVYLGRDSDESLLLPGLDVRYLRKGDVSMIQDGHKVQGELGIAYLQTHVCEMGKREDLRTKPYQRLHVTPLPRMRIMQPYDDSSVTPRLSPNCLSAHSEGSNRLVPSRNDGWREWAWEDKNYWVSDEPISKADFNFTTVLGTVKLFYLRSKTFRLGNIACWVDDDDHKAVTLIGYWEMTYNIGQ</sequence>
<feature type="compositionally biased region" description="Pro residues" evidence="1">
    <location>
        <begin position="1"/>
        <end position="14"/>
    </location>
</feature>
<dbReference type="EMBL" id="MEKH01000012">
    <property type="protein sequence ID" value="ODN99140.1"/>
    <property type="molecule type" value="Genomic_DNA"/>
</dbReference>
<proteinExistence type="predicted"/>
<organism evidence="2 3">
    <name type="scientific">Cryptococcus amylolentus CBS 6273</name>
    <dbReference type="NCBI Taxonomy" id="1296118"/>
    <lineage>
        <taxon>Eukaryota</taxon>
        <taxon>Fungi</taxon>
        <taxon>Dikarya</taxon>
        <taxon>Basidiomycota</taxon>
        <taxon>Agaricomycotina</taxon>
        <taxon>Tremellomycetes</taxon>
        <taxon>Tremellales</taxon>
        <taxon>Cryptococcaceae</taxon>
        <taxon>Cryptococcus</taxon>
    </lineage>
</organism>
<dbReference type="PANTHER" id="PTHR34407">
    <property type="entry name" value="EXPRESSED PROTEIN"/>
    <property type="match status" value="1"/>
</dbReference>
<evidence type="ECO:0000313" key="2">
    <source>
        <dbReference type="EMBL" id="ODN99140.1"/>
    </source>
</evidence>
<name>A0A1E3JE32_9TREE</name>
<comment type="caution">
    <text evidence="2">The sequence shown here is derived from an EMBL/GenBank/DDBJ whole genome shotgun (WGS) entry which is preliminary data.</text>
</comment>
<gene>
    <name evidence="2" type="ORF">I350_07298</name>
</gene>
<feature type="region of interest" description="Disordered" evidence="1">
    <location>
        <begin position="1"/>
        <end position="51"/>
    </location>
</feature>
<dbReference type="Proteomes" id="UP000095149">
    <property type="component" value="Unassembled WGS sequence"/>
</dbReference>
<evidence type="ECO:0000313" key="3">
    <source>
        <dbReference type="Proteomes" id="UP000095149"/>
    </source>
</evidence>
<evidence type="ECO:0000256" key="1">
    <source>
        <dbReference type="SAM" id="MobiDB-lite"/>
    </source>
</evidence>
<reference evidence="2 3" key="1">
    <citation type="submission" date="2016-06" db="EMBL/GenBank/DDBJ databases">
        <title>Evolution of pathogenesis and genome organization in the Tremellales.</title>
        <authorList>
            <person name="Cuomo C."/>
            <person name="Litvintseva A."/>
            <person name="Heitman J."/>
            <person name="Chen Y."/>
            <person name="Sun S."/>
            <person name="Springer D."/>
            <person name="Dromer F."/>
            <person name="Young S."/>
            <person name="Zeng Q."/>
            <person name="Chapman S."/>
            <person name="Gujja S."/>
            <person name="Saif S."/>
            <person name="Birren B."/>
        </authorList>
    </citation>
    <scope>NUCLEOTIDE SEQUENCE [LARGE SCALE GENOMIC DNA]</scope>
    <source>
        <strain evidence="2 3">CBS 6273</strain>
    </source>
</reference>
<dbReference type="AlphaFoldDB" id="A0A1E3JE32"/>
<protein>
    <recommendedName>
        <fullName evidence="4">Myb/SANT-like domain-containing protein</fullName>
    </recommendedName>
</protein>
<dbReference type="PANTHER" id="PTHR34407:SF1">
    <property type="entry name" value="SGNH HYDROLASE-TYPE ESTERASE DOMAIN-CONTAINING PROTEIN"/>
    <property type="match status" value="1"/>
</dbReference>
<dbReference type="OrthoDB" id="544608at2759"/>
<accession>A0A1E3JE32</accession>
<evidence type="ECO:0008006" key="4">
    <source>
        <dbReference type="Google" id="ProtNLM"/>
    </source>
</evidence>